<evidence type="ECO:0000256" key="3">
    <source>
        <dbReference type="ARBA" id="ARBA00022692"/>
    </source>
</evidence>
<dbReference type="Gene3D" id="1.10.10.1740">
    <property type="entry name" value="Transmembrane protein 14-like"/>
    <property type="match status" value="1"/>
</dbReference>
<evidence type="ECO:0000256" key="1">
    <source>
        <dbReference type="ARBA" id="ARBA00004370"/>
    </source>
</evidence>
<dbReference type="InterPro" id="IPR044890">
    <property type="entry name" value="TMEM14_sf"/>
</dbReference>
<proteinExistence type="inferred from homology"/>
<reference evidence="9" key="1">
    <citation type="submission" date="2016-06" db="EMBL/GenBank/DDBJ databases">
        <title>Parallel loss of symbiosis genes in relatives of nitrogen-fixing non-legume Parasponia.</title>
        <authorList>
            <person name="Van Velzen R."/>
            <person name="Holmer R."/>
            <person name="Bu F."/>
            <person name="Rutten L."/>
            <person name="Van Zeijl A."/>
            <person name="Liu W."/>
            <person name="Santuari L."/>
            <person name="Cao Q."/>
            <person name="Sharma T."/>
            <person name="Shen D."/>
            <person name="Roswanjaya Y."/>
            <person name="Wardhani T."/>
            <person name="Kalhor M.S."/>
            <person name="Jansen J."/>
            <person name="Van den Hoogen J."/>
            <person name="Gungor B."/>
            <person name="Hartog M."/>
            <person name="Hontelez J."/>
            <person name="Verver J."/>
            <person name="Yang W.-C."/>
            <person name="Schijlen E."/>
            <person name="Repin R."/>
            <person name="Schilthuizen M."/>
            <person name="Schranz E."/>
            <person name="Heidstra R."/>
            <person name="Miyata K."/>
            <person name="Fedorova E."/>
            <person name="Kohlen W."/>
            <person name="Bisseling T."/>
            <person name="Smit S."/>
            <person name="Geurts R."/>
        </authorList>
    </citation>
    <scope>NUCLEOTIDE SEQUENCE [LARGE SCALE GENOMIC DNA]</scope>
    <source>
        <strain evidence="9">cv. WU1-14</strain>
    </source>
</reference>
<comment type="subcellular location">
    <subcellularLocation>
        <location evidence="1">Membrane</location>
    </subcellularLocation>
</comment>
<accession>A0A2P5CHP3</accession>
<comment type="similarity">
    <text evidence="2">Belongs to the TMEM14 family.</text>
</comment>
<dbReference type="PANTHER" id="PTHR12668:SF43">
    <property type="entry name" value="TRANSMEMBRANE PROTEIN 14 HOMOLOG"/>
    <property type="match status" value="1"/>
</dbReference>
<dbReference type="GO" id="GO:0015245">
    <property type="term" value="F:fatty acid transmembrane transporter activity"/>
    <property type="evidence" value="ECO:0007669"/>
    <property type="project" value="TreeGrafter"/>
</dbReference>
<dbReference type="PANTHER" id="PTHR12668">
    <property type="entry name" value="TRANSMEMBRANE PROTEIN 14, 15"/>
    <property type="match status" value="1"/>
</dbReference>
<keyword evidence="3 7" id="KW-0812">Transmembrane</keyword>
<dbReference type="InterPro" id="IPR005349">
    <property type="entry name" value="TMEM14"/>
</dbReference>
<feature type="transmembrane region" description="Helical" evidence="7">
    <location>
        <begin position="216"/>
        <end position="234"/>
    </location>
</feature>
<feature type="coiled-coil region" evidence="6">
    <location>
        <begin position="145"/>
        <end position="179"/>
    </location>
</feature>
<keyword evidence="5 7" id="KW-0472">Membrane</keyword>
<protein>
    <submittedName>
        <fullName evidence="8">TMEM14 family</fullName>
    </submittedName>
</protein>
<dbReference type="GO" id="GO:0009706">
    <property type="term" value="C:chloroplast inner membrane"/>
    <property type="evidence" value="ECO:0007669"/>
    <property type="project" value="TreeGrafter"/>
</dbReference>
<evidence type="ECO:0000256" key="2">
    <source>
        <dbReference type="ARBA" id="ARBA00007590"/>
    </source>
</evidence>
<dbReference type="OrthoDB" id="768548at2759"/>
<dbReference type="EMBL" id="JXTB01000129">
    <property type="protein sequence ID" value="PON60538.1"/>
    <property type="molecule type" value="Genomic_DNA"/>
</dbReference>
<evidence type="ECO:0000256" key="4">
    <source>
        <dbReference type="ARBA" id="ARBA00022989"/>
    </source>
</evidence>
<evidence type="ECO:0000256" key="5">
    <source>
        <dbReference type="ARBA" id="ARBA00023136"/>
    </source>
</evidence>
<evidence type="ECO:0000256" key="6">
    <source>
        <dbReference type="SAM" id="Coils"/>
    </source>
</evidence>
<dbReference type="Pfam" id="PF03647">
    <property type="entry name" value="Tmemb_14"/>
    <property type="match status" value="1"/>
</dbReference>
<gene>
    <name evidence="8" type="ORF">PanWU01x14_151500</name>
</gene>
<organism evidence="8 9">
    <name type="scientific">Parasponia andersonii</name>
    <name type="common">Sponia andersonii</name>
    <dbReference type="NCBI Taxonomy" id="3476"/>
    <lineage>
        <taxon>Eukaryota</taxon>
        <taxon>Viridiplantae</taxon>
        <taxon>Streptophyta</taxon>
        <taxon>Embryophyta</taxon>
        <taxon>Tracheophyta</taxon>
        <taxon>Spermatophyta</taxon>
        <taxon>Magnoliopsida</taxon>
        <taxon>eudicotyledons</taxon>
        <taxon>Gunneridae</taxon>
        <taxon>Pentapetalae</taxon>
        <taxon>rosids</taxon>
        <taxon>fabids</taxon>
        <taxon>Rosales</taxon>
        <taxon>Cannabaceae</taxon>
        <taxon>Parasponia</taxon>
    </lineage>
</organism>
<evidence type="ECO:0000313" key="9">
    <source>
        <dbReference type="Proteomes" id="UP000237105"/>
    </source>
</evidence>
<dbReference type="AlphaFoldDB" id="A0A2P5CHP3"/>
<evidence type="ECO:0000256" key="7">
    <source>
        <dbReference type="SAM" id="Phobius"/>
    </source>
</evidence>
<name>A0A2P5CHP3_PARAD</name>
<feature type="transmembrane region" description="Helical" evidence="7">
    <location>
        <begin position="296"/>
        <end position="314"/>
    </location>
</feature>
<keyword evidence="6" id="KW-0175">Coiled coil</keyword>
<keyword evidence="9" id="KW-1185">Reference proteome</keyword>
<evidence type="ECO:0000313" key="8">
    <source>
        <dbReference type="EMBL" id="PON60538.1"/>
    </source>
</evidence>
<sequence length="334" mass="36209">MSAVIESFSLLSPNPNPNPSSGSSLSLKKAVPMALYSSSSSLRFDPLLRAHSCRVLAAPTGGFGSGSLFSHRRSSWSPPVVVFAASHEDSKHSEIEVEKEKDNIKLGADESQEAWREGLASFKEQALKVQSISQEAYDIYSKKALVILKDTSEQLKIQADKARQDLDEIAKEISEEGKEYLSTATEKSPEVKEIVETFTLSTDDLNDISKIHDFRVGIPYGLVLSLGGFLSFMVTGSIAAIRFGVILGGSLLALSVLSLRSYKQGKPSPLALKGQAAIASIIFLREARLLAQRPSFISVLTTLVSGAVVAFYVYRISQGGKQQRGSDFGEKEET</sequence>
<comment type="caution">
    <text evidence="8">The sequence shown here is derived from an EMBL/GenBank/DDBJ whole genome shotgun (WGS) entry which is preliminary data.</text>
</comment>
<feature type="transmembrane region" description="Helical" evidence="7">
    <location>
        <begin position="240"/>
        <end position="259"/>
    </location>
</feature>
<dbReference type="STRING" id="3476.A0A2P5CHP3"/>
<dbReference type="Proteomes" id="UP000237105">
    <property type="component" value="Unassembled WGS sequence"/>
</dbReference>
<keyword evidence="4 7" id="KW-1133">Transmembrane helix</keyword>